<accession>A0AAN9E706</accession>
<dbReference type="InterPro" id="IPR004883">
    <property type="entry name" value="LOB"/>
</dbReference>
<dbReference type="PROSITE" id="PS50891">
    <property type="entry name" value="LOB"/>
    <property type="match status" value="1"/>
</dbReference>
<feature type="region of interest" description="Disordered" evidence="5">
    <location>
        <begin position="159"/>
        <end position="182"/>
    </location>
</feature>
<feature type="domain" description="LOB" evidence="6">
    <location>
        <begin position="1"/>
        <end position="84"/>
    </location>
</feature>
<evidence type="ECO:0000313" key="7">
    <source>
        <dbReference type="EMBL" id="KAK7246417.1"/>
    </source>
</evidence>
<comment type="caution">
    <text evidence="7">The sequence shown here is derived from an EMBL/GenBank/DDBJ whole genome shotgun (WGS) entry which is preliminary data.</text>
</comment>
<dbReference type="PANTHER" id="PTHR31301:SF83">
    <property type="entry name" value="PROTEIN ASYMMETRIC LEAVES 2"/>
    <property type="match status" value="1"/>
</dbReference>
<dbReference type="EMBL" id="JAYWIO010000008">
    <property type="protein sequence ID" value="KAK7246417.1"/>
    <property type="molecule type" value="Genomic_DNA"/>
</dbReference>
<protein>
    <recommendedName>
        <fullName evidence="6">LOB domain-containing protein</fullName>
    </recommendedName>
</protein>
<dbReference type="Pfam" id="PF03195">
    <property type="entry name" value="LOB"/>
    <property type="match status" value="1"/>
</dbReference>
<evidence type="ECO:0000259" key="6">
    <source>
        <dbReference type="PROSITE" id="PS50891"/>
    </source>
</evidence>
<proteinExistence type="inferred from homology"/>
<reference evidence="7 8" key="1">
    <citation type="submission" date="2024-01" db="EMBL/GenBank/DDBJ databases">
        <title>The genomes of 5 underutilized Papilionoideae crops provide insights into root nodulation and disease resistanc.</title>
        <authorList>
            <person name="Yuan L."/>
        </authorList>
    </citation>
    <scope>NUCLEOTIDE SEQUENCE [LARGE SCALE GENOMIC DNA]</scope>
    <source>
        <strain evidence="7">ZHUSHIDOU_FW_LH</strain>
        <tissue evidence="7">Leaf</tissue>
    </source>
</reference>
<evidence type="ECO:0000256" key="4">
    <source>
        <dbReference type="ARBA" id="ARBA00023242"/>
    </source>
</evidence>
<dbReference type="AlphaFoldDB" id="A0AAN9E706"/>
<keyword evidence="4" id="KW-0539">Nucleus</keyword>
<evidence type="ECO:0000256" key="5">
    <source>
        <dbReference type="SAM" id="MobiDB-lite"/>
    </source>
</evidence>
<feature type="compositionally biased region" description="Low complexity" evidence="5">
    <location>
        <begin position="159"/>
        <end position="170"/>
    </location>
</feature>
<keyword evidence="8" id="KW-1185">Reference proteome</keyword>
<dbReference type="Proteomes" id="UP001372338">
    <property type="component" value="Unassembled WGS sequence"/>
</dbReference>
<evidence type="ECO:0000313" key="8">
    <source>
        <dbReference type="Proteomes" id="UP001372338"/>
    </source>
</evidence>
<comment type="similarity">
    <text evidence="2">Belongs to the LOB domain-containing protein family.</text>
</comment>
<comment type="subcellular location">
    <subcellularLocation>
        <location evidence="1">Nucleus</location>
    </subcellularLocation>
</comment>
<dbReference type="GO" id="GO:0005634">
    <property type="term" value="C:nucleus"/>
    <property type="evidence" value="ECO:0007669"/>
    <property type="project" value="UniProtKB-SubCell"/>
</dbReference>
<evidence type="ECO:0000256" key="2">
    <source>
        <dbReference type="ARBA" id="ARBA00005474"/>
    </source>
</evidence>
<evidence type="ECO:0000256" key="3">
    <source>
        <dbReference type="ARBA" id="ARBA00022473"/>
    </source>
</evidence>
<evidence type="ECO:0000256" key="1">
    <source>
        <dbReference type="ARBA" id="ARBA00004123"/>
    </source>
</evidence>
<organism evidence="7 8">
    <name type="scientific">Crotalaria pallida</name>
    <name type="common">Smooth rattlebox</name>
    <name type="synonym">Crotalaria striata</name>
    <dbReference type="NCBI Taxonomy" id="3830"/>
    <lineage>
        <taxon>Eukaryota</taxon>
        <taxon>Viridiplantae</taxon>
        <taxon>Streptophyta</taxon>
        <taxon>Embryophyta</taxon>
        <taxon>Tracheophyta</taxon>
        <taxon>Spermatophyta</taxon>
        <taxon>Magnoliopsida</taxon>
        <taxon>eudicotyledons</taxon>
        <taxon>Gunneridae</taxon>
        <taxon>Pentapetalae</taxon>
        <taxon>rosids</taxon>
        <taxon>fabids</taxon>
        <taxon>Fabales</taxon>
        <taxon>Fabaceae</taxon>
        <taxon>Papilionoideae</taxon>
        <taxon>50 kb inversion clade</taxon>
        <taxon>genistoids sensu lato</taxon>
        <taxon>core genistoids</taxon>
        <taxon>Crotalarieae</taxon>
        <taxon>Crotalaria</taxon>
    </lineage>
</organism>
<sequence length="182" mass="21226">MKDFFPSNKAQDFEHCKQLFGAHNILKRISEVEPQHRANCVESMIWEARSWKEDPVNGAFARYKQLLATYEEVMAENSILKSQGTAESFGFDWDGLLGEPSMGAGAMQQLHFTDEQQQQQGPLRSMEQLDSCYQQQDPIGYMEQFDSFYQQQHPIGAMEEFQFQQQQQQQQEEEEQQQQGLE</sequence>
<keyword evidence="3" id="KW-0217">Developmental protein</keyword>
<gene>
    <name evidence="7" type="ORF">RIF29_41285</name>
</gene>
<name>A0AAN9E706_CROPI</name>
<dbReference type="PANTHER" id="PTHR31301">
    <property type="entry name" value="LOB DOMAIN-CONTAINING PROTEIN 4-RELATED"/>
    <property type="match status" value="1"/>
</dbReference>